<dbReference type="Proteomes" id="UP000299102">
    <property type="component" value="Unassembled WGS sequence"/>
</dbReference>
<protein>
    <submittedName>
        <fullName evidence="1">Uncharacterized protein</fullName>
    </submittedName>
</protein>
<accession>A0A4C1UJ42</accession>
<comment type="caution">
    <text evidence="1">The sequence shown here is derived from an EMBL/GenBank/DDBJ whole genome shotgun (WGS) entry which is preliminary data.</text>
</comment>
<keyword evidence="2" id="KW-1185">Reference proteome</keyword>
<evidence type="ECO:0000313" key="1">
    <source>
        <dbReference type="EMBL" id="GBP26180.1"/>
    </source>
</evidence>
<dbReference type="AlphaFoldDB" id="A0A4C1UJ42"/>
<evidence type="ECO:0000313" key="2">
    <source>
        <dbReference type="Proteomes" id="UP000299102"/>
    </source>
</evidence>
<name>A0A4C1UJ42_EUMVA</name>
<reference evidence="1 2" key="1">
    <citation type="journal article" date="2019" name="Commun. Biol.">
        <title>The bagworm genome reveals a unique fibroin gene that provides high tensile strength.</title>
        <authorList>
            <person name="Kono N."/>
            <person name="Nakamura H."/>
            <person name="Ohtoshi R."/>
            <person name="Tomita M."/>
            <person name="Numata K."/>
            <person name="Arakawa K."/>
        </authorList>
    </citation>
    <scope>NUCLEOTIDE SEQUENCE [LARGE SCALE GENOMIC DNA]</scope>
</reference>
<sequence length="67" mass="7781">MASSVRTRSASPKSVSFSPVLERKYSVDRPSPAEPADWRHYYPDFSSYLVQDRAVSYLKSKAKRKRR</sequence>
<dbReference type="OrthoDB" id="15567at2759"/>
<proteinExistence type="predicted"/>
<organism evidence="1 2">
    <name type="scientific">Eumeta variegata</name>
    <name type="common">Bagworm moth</name>
    <name type="synonym">Eumeta japonica</name>
    <dbReference type="NCBI Taxonomy" id="151549"/>
    <lineage>
        <taxon>Eukaryota</taxon>
        <taxon>Metazoa</taxon>
        <taxon>Ecdysozoa</taxon>
        <taxon>Arthropoda</taxon>
        <taxon>Hexapoda</taxon>
        <taxon>Insecta</taxon>
        <taxon>Pterygota</taxon>
        <taxon>Neoptera</taxon>
        <taxon>Endopterygota</taxon>
        <taxon>Lepidoptera</taxon>
        <taxon>Glossata</taxon>
        <taxon>Ditrysia</taxon>
        <taxon>Tineoidea</taxon>
        <taxon>Psychidae</taxon>
        <taxon>Oiketicinae</taxon>
        <taxon>Eumeta</taxon>
    </lineage>
</organism>
<dbReference type="EMBL" id="BGZK01000177">
    <property type="protein sequence ID" value="GBP26180.1"/>
    <property type="molecule type" value="Genomic_DNA"/>
</dbReference>
<gene>
    <name evidence="1" type="ORF">EVAR_74942_1</name>
</gene>